<gene>
    <name evidence="2" type="ORF">UU70_C0019G0007</name>
</gene>
<organism evidence="2 3">
    <name type="scientific">Candidatus Yanofskybacteria bacterium GW2011_GWA1_41_6</name>
    <dbReference type="NCBI Taxonomy" id="1619020"/>
    <lineage>
        <taxon>Bacteria</taxon>
        <taxon>Candidatus Yanofskyibacteriota</taxon>
    </lineage>
</organism>
<protein>
    <submittedName>
        <fullName evidence="2">Uncharacterized protein</fullName>
    </submittedName>
</protein>
<keyword evidence="1" id="KW-0812">Transmembrane</keyword>
<evidence type="ECO:0000256" key="1">
    <source>
        <dbReference type="SAM" id="Phobius"/>
    </source>
</evidence>
<accession>A0A0G0ZK10</accession>
<evidence type="ECO:0000313" key="3">
    <source>
        <dbReference type="Proteomes" id="UP000034380"/>
    </source>
</evidence>
<reference evidence="2 3" key="1">
    <citation type="journal article" date="2015" name="Nature">
        <title>rRNA introns, odd ribosomes, and small enigmatic genomes across a large radiation of phyla.</title>
        <authorList>
            <person name="Brown C.T."/>
            <person name="Hug L.A."/>
            <person name="Thomas B.C."/>
            <person name="Sharon I."/>
            <person name="Castelle C.J."/>
            <person name="Singh A."/>
            <person name="Wilkins M.J."/>
            <person name="Williams K.H."/>
            <person name="Banfield J.F."/>
        </authorList>
    </citation>
    <scope>NUCLEOTIDE SEQUENCE [LARGE SCALE GENOMIC DNA]</scope>
</reference>
<dbReference type="AlphaFoldDB" id="A0A0G0ZK10"/>
<keyword evidence="1" id="KW-0472">Membrane</keyword>
<dbReference type="Proteomes" id="UP000034380">
    <property type="component" value="Unassembled WGS sequence"/>
</dbReference>
<dbReference type="EMBL" id="LCBQ01000019">
    <property type="protein sequence ID" value="KKS13298.1"/>
    <property type="molecule type" value="Genomic_DNA"/>
</dbReference>
<feature type="transmembrane region" description="Helical" evidence="1">
    <location>
        <begin position="52"/>
        <end position="75"/>
    </location>
</feature>
<keyword evidence="1" id="KW-1133">Transmembrane helix</keyword>
<sequence>MTAFANVANTSVGEPLEETVTVPEPLAVVPVTVATLGTQYPTLTRVKTLSTIASSIAIPIVMPAVVAFMATPGWLSLKASRSPTLIAPFSAETFTMACPEKAIEVETLSEVAGVAVTMPAT</sequence>
<evidence type="ECO:0000313" key="2">
    <source>
        <dbReference type="EMBL" id="KKS13298.1"/>
    </source>
</evidence>
<comment type="caution">
    <text evidence="2">The sequence shown here is derived from an EMBL/GenBank/DDBJ whole genome shotgun (WGS) entry which is preliminary data.</text>
</comment>
<name>A0A0G0ZK10_9BACT</name>
<proteinExistence type="predicted"/>